<accession>A0A0B5AUA7</accession>
<dbReference type="Proteomes" id="UP000031449">
    <property type="component" value="Plasmid unnamed"/>
</dbReference>
<dbReference type="BioCyc" id="JESP1508404:G14D9-13657-MONOMER"/>
<dbReference type="SMART" id="SM00287">
    <property type="entry name" value="SH3b"/>
    <property type="match status" value="1"/>
</dbReference>
<evidence type="ECO:0000259" key="1">
    <source>
        <dbReference type="SMART" id="SM00287"/>
    </source>
</evidence>
<evidence type="ECO:0000313" key="3">
    <source>
        <dbReference type="Proteomes" id="UP000031449"/>
    </source>
</evidence>
<gene>
    <name evidence="2" type="ORF">JMA_43340</name>
</gene>
<dbReference type="OrthoDB" id="3268660at2"/>
<dbReference type="AlphaFoldDB" id="A0A0B5AUA7"/>
<feature type="domain" description="SH3b" evidence="1">
    <location>
        <begin position="54"/>
        <end position="116"/>
    </location>
</feature>
<organism evidence="2 3">
    <name type="scientific">Jeotgalibacillus malaysiensis</name>
    <dbReference type="NCBI Taxonomy" id="1508404"/>
    <lineage>
        <taxon>Bacteria</taxon>
        <taxon>Bacillati</taxon>
        <taxon>Bacillota</taxon>
        <taxon>Bacilli</taxon>
        <taxon>Bacillales</taxon>
        <taxon>Caryophanaceae</taxon>
        <taxon>Jeotgalibacillus</taxon>
    </lineage>
</organism>
<keyword evidence="3" id="KW-1185">Reference proteome</keyword>
<proteinExistence type="predicted"/>
<reference evidence="2 3" key="1">
    <citation type="submission" date="2014-08" db="EMBL/GenBank/DDBJ databases">
        <title>Complete genome of a marine bacteria Jeotgalibacillus malaysiensis.</title>
        <authorList>
            <person name="Yaakop A.S."/>
            <person name="Chan K.-G."/>
            <person name="Goh K.M."/>
        </authorList>
    </citation>
    <scope>NUCLEOTIDE SEQUENCE [LARGE SCALE GENOMIC DNA]</scope>
    <source>
        <strain evidence="2 3">D5</strain>
        <plasmid evidence="3">Plasmid</plasmid>
    </source>
</reference>
<evidence type="ECO:0000313" key="2">
    <source>
        <dbReference type="EMBL" id="AJD93651.1"/>
    </source>
</evidence>
<keyword evidence="2" id="KW-0614">Plasmid</keyword>
<geneLocation type="plasmid" evidence="3"/>
<protein>
    <recommendedName>
        <fullName evidence="1">SH3b domain-containing protein</fullName>
    </recommendedName>
</protein>
<name>A0A0B5AUA7_9BACL</name>
<dbReference type="Pfam" id="PF08239">
    <property type="entry name" value="SH3_3"/>
    <property type="match status" value="1"/>
</dbReference>
<dbReference type="InterPro" id="IPR003646">
    <property type="entry name" value="SH3-like_bac-type"/>
</dbReference>
<dbReference type="EMBL" id="CP009417">
    <property type="protein sequence ID" value="AJD93651.1"/>
    <property type="molecule type" value="Genomic_DNA"/>
</dbReference>
<sequence length="510" mass="57288">MKLEKEVGRMMMMKRKTMNKLVVLTAGAVMLGAGVHPAETLAKTPVSQTKVQKKANTFYKVTTTANVRATASMKAKVIEWAPKNSVVESLEKRGQWVKVKQDGKVGYVHQNSLKKINASDVEQFRYQFVASNLKGFKSVGNGKYVSSLPYGGVVMVEFHEESTENVSVTISNPRMFTFTDDTSYEDGIEETFERFEIAIRALLGENSPDYKEFTKKSSYFHGEEPAKTFKVGNRQIRIDESRVPYETRVTLTKATLPVKMTARHVVESSNATKLKSKRASTSIPNGTRMMKIGETKDELYVQIGNKTGFVPKRDILSKVDEVKTSNKTLSREQMNAALTKVSQRVNDNQYIVKDGNETVAQVSFSSSTSLTPKLVLSDDVVEKLAISNLDESFAWSKKEMDESKEAEVEIIDGNVTVSVGEVKDAKNEIRQEYFYSKEEIIEAKRVRKLLTPVVSSFSTIQLGDTKDGRSLKNKIFFVSHNPLLTVNGKQLMVEMVEDKNGDFTIEYKLQ</sequence>
<dbReference type="KEGG" id="jeo:JMA_43340"/>
<dbReference type="HOGENOM" id="CLU_533990_0_0_9"/>
<dbReference type="Gene3D" id="2.30.30.40">
    <property type="entry name" value="SH3 Domains"/>
    <property type="match status" value="1"/>
</dbReference>